<name>A0A5N7J382_9CLOT</name>
<proteinExistence type="predicted"/>
<accession>A0A5N7J382</accession>
<dbReference type="Proteomes" id="UP000342249">
    <property type="component" value="Unassembled WGS sequence"/>
</dbReference>
<comment type="caution">
    <text evidence="1">The sequence shown here is derived from an EMBL/GenBank/DDBJ whole genome shotgun (WGS) entry which is preliminary data.</text>
</comment>
<evidence type="ECO:0008006" key="3">
    <source>
        <dbReference type="Google" id="ProtNLM"/>
    </source>
</evidence>
<protein>
    <recommendedName>
        <fullName evidence="3">Phage protein</fullName>
    </recommendedName>
</protein>
<dbReference type="EMBL" id="SPSF01000032">
    <property type="protein sequence ID" value="MPQ63123.1"/>
    <property type="molecule type" value="Genomic_DNA"/>
</dbReference>
<organism evidence="1 2">
    <name type="scientific">Clostridium estertheticum</name>
    <dbReference type="NCBI Taxonomy" id="238834"/>
    <lineage>
        <taxon>Bacteria</taxon>
        <taxon>Bacillati</taxon>
        <taxon>Bacillota</taxon>
        <taxon>Clostridia</taxon>
        <taxon>Eubacteriales</taxon>
        <taxon>Clostridiaceae</taxon>
        <taxon>Clostridium</taxon>
    </lineage>
</organism>
<evidence type="ECO:0000313" key="1">
    <source>
        <dbReference type="EMBL" id="MPQ63123.1"/>
    </source>
</evidence>
<gene>
    <name evidence="1" type="ORF">E4V82_13510</name>
</gene>
<dbReference type="AlphaFoldDB" id="A0A5N7J382"/>
<sequence length="239" mass="26484">MNETNSKEALQYLVGVGEDKFKIFTATNGFEYTTKNIIRVNDPTPSSIVSSTLTSLVDYIKGNIDELGKMIIQVESPTKVLLSSELKKDKHREEYMLCEAVTPRIQFDNFIETERFNVMLQSNFVVNQCIEQLLVVTGSIKDEAVKQIGDDGISQSVTVKTGVATVGAVLVPNPVILAPYRTFPEIVQPESKFIFRMKSGPTAAIIEADGGAWRNKAMDSIKVFLKAELVDIKDLTIIS</sequence>
<reference evidence="1 2" key="1">
    <citation type="journal article" date="2019" name="Lett. Appl. Microbiol.">
        <title>A case of 'blown pack' spoilage of vacuum-packaged pork likely associated with Clostridium estertheticum in Canada.</title>
        <authorList>
            <person name="Zhang P."/>
            <person name="Ward P."/>
            <person name="McMullen L.M."/>
            <person name="Yang X."/>
        </authorList>
    </citation>
    <scope>NUCLEOTIDE SEQUENCE [LARGE SCALE GENOMIC DNA]</scope>
    <source>
        <strain evidence="1 2">MA19</strain>
    </source>
</reference>
<evidence type="ECO:0000313" key="2">
    <source>
        <dbReference type="Proteomes" id="UP000342249"/>
    </source>
</evidence>
<dbReference type="RefSeq" id="WP_152752677.1">
    <property type="nucleotide sequence ID" value="NZ_SPSE01000033.1"/>
</dbReference>